<evidence type="ECO:0000256" key="1">
    <source>
        <dbReference type="SAM" id="SignalP"/>
    </source>
</evidence>
<feature type="chain" id="PRO_5019083978" evidence="1">
    <location>
        <begin position="16"/>
        <end position="66"/>
    </location>
</feature>
<dbReference type="Proteomes" id="UP000285405">
    <property type="component" value="Unassembled WGS sequence"/>
</dbReference>
<dbReference type="EMBL" id="MCBR01001020">
    <property type="protein sequence ID" value="RKF82844.1"/>
    <property type="molecule type" value="Genomic_DNA"/>
</dbReference>
<sequence>MILIYRTILLTLTKTAPTGVSPLFKQMGCNPCYYNVRIRDSYRNIATQRIGYLYFIVPNLAGFDVT</sequence>
<name>A0A420J7T3_9PEZI</name>
<feature type="signal peptide" evidence="1">
    <location>
        <begin position="1"/>
        <end position="15"/>
    </location>
</feature>
<accession>A0A420J7T3</accession>
<evidence type="ECO:0000313" key="3">
    <source>
        <dbReference type="Proteomes" id="UP000285405"/>
    </source>
</evidence>
<evidence type="ECO:0000313" key="2">
    <source>
        <dbReference type="EMBL" id="RKF82844.1"/>
    </source>
</evidence>
<gene>
    <name evidence="2" type="ORF">GcC1_c112o32</name>
</gene>
<comment type="caution">
    <text evidence="2">The sequence shown here is derived from an EMBL/GenBank/DDBJ whole genome shotgun (WGS) entry which is preliminary data.</text>
</comment>
<proteinExistence type="predicted"/>
<reference evidence="2 3" key="1">
    <citation type="journal article" date="2018" name="BMC Genomics">
        <title>Comparative genome analyses reveal sequence features reflecting distinct modes of host-adaptation between dicot and monocot powdery mildew.</title>
        <authorList>
            <person name="Wu Y."/>
            <person name="Ma X."/>
            <person name="Pan Z."/>
            <person name="Kale S.D."/>
            <person name="Song Y."/>
            <person name="King H."/>
            <person name="Zhang Q."/>
            <person name="Presley C."/>
            <person name="Deng X."/>
            <person name="Wei C.I."/>
            <person name="Xiao S."/>
        </authorList>
    </citation>
    <scope>NUCLEOTIDE SEQUENCE [LARGE SCALE GENOMIC DNA]</scope>
    <source>
        <strain evidence="2">UCSC1</strain>
    </source>
</reference>
<protein>
    <submittedName>
        <fullName evidence="2">Uncharacterized protein</fullName>
    </submittedName>
</protein>
<dbReference type="AlphaFoldDB" id="A0A420J7T3"/>
<keyword evidence="1" id="KW-0732">Signal</keyword>
<organism evidence="2 3">
    <name type="scientific">Golovinomyces cichoracearum</name>
    <dbReference type="NCBI Taxonomy" id="62708"/>
    <lineage>
        <taxon>Eukaryota</taxon>
        <taxon>Fungi</taxon>
        <taxon>Dikarya</taxon>
        <taxon>Ascomycota</taxon>
        <taxon>Pezizomycotina</taxon>
        <taxon>Leotiomycetes</taxon>
        <taxon>Erysiphales</taxon>
        <taxon>Erysiphaceae</taxon>
        <taxon>Golovinomyces</taxon>
    </lineage>
</organism>